<dbReference type="RefSeq" id="XP_018104524.2">
    <property type="nucleotide sequence ID" value="XM_018249035.2"/>
</dbReference>
<dbReference type="AlphaFoldDB" id="A0A8J0UBM6"/>
<feature type="region of interest" description="Disordered" evidence="1">
    <location>
        <begin position="1"/>
        <end position="27"/>
    </location>
</feature>
<keyword evidence="2" id="KW-1185">Reference proteome</keyword>
<dbReference type="GO" id="GO:0005739">
    <property type="term" value="C:mitochondrion"/>
    <property type="evidence" value="ECO:0007669"/>
    <property type="project" value="InterPro"/>
</dbReference>
<dbReference type="Proteomes" id="UP000186698">
    <property type="component" value="Chromosome 2S"/>
</dbReference>
<feature type="compositionally biased region" description="Basic and acidic residues" evidence="1">
    <location>
        <begin position="435"/>
        <end position="445"/>
    </location>
</feature>
<dbReference type="GO" id="GO:0042775">
    <property type="term" value="P:mitochondrial ATP synthesis coupled electron transport"/>
    <property type="evidence" value="ECO:0007669"/>
    <property type="project" value="TreeGrafter"/>
</dbReference>
<accession>A0A8J0UBM6</accession>
<reference evidence="2" key="1">
    <citation type="submission" date="2024-06" db="UniProtKB">
        <authorList>
            <consortium name="RefSeq"/>
        </authorList>
    </citation>
    <scope>NUCLEOTIDE SEQUENCE [LARGE SCALE GENOMIC DNA]</scope>
    <source>
        <strain evidence="2">J_2021</strain>
    </source>
</reference>
<evidence type="ECO:0000313" key="2">
    <source>
        <dbReference type="Proteomes" id="UP000186698"/>
    </source>
</evidence>
<evidence type="ECO:0000313" key="3">
    <source>
        <dbReference type="RefSeq" id="XP_018104524.2"/>
    </source>
</evidence>
<dbReference type="GeneID" id="108709309"/>
<evidence type="ECO:0000256" key="1">
    <source>
        <dbReference type="SAM" id="MobiDB-lite"/>
    </source>
</evidence>
<proteinExistence type="predicted"/>
<feature type="compositionally biased region" description="Basic and acidic residues" evidence="1">
    <location>
        <begin position="260"/>
        <end position="273"/>
    </location>
</feature>
<dbReference type="OrthoDB" id="6161911at2759"/>
<dbReference type="Pfam" id="PF15880">
    <property type="entry name" value="NDUFV3"/>
    <property type="match status" value="1"/>
</dbReference>
<feature type="compositionally biased region" description="Basic and acidic residues" evidence="1">
    <location>
        <begin position="221"/>
        <end position="235"/>
    </location>
</feature>
<feature type="compositionally biased region" description="Low complexity" evidence="1">
    <location>
        <begin position="1"/>
        <end position="14"/>
    </location>
</feature>
<dbReference type="InterPro" id="IPR026193">
    <property type="entry name" value="NDUFV3"/>
</dbReference>
<gene>
    <name evidence="3" type="primary">LOC108709309</name>
</gene>
<feature type="compositionally biased region" description="Basic and acidic residues" evidence="1">
    <location>
        <begin position="383"/>
        <end position="392"/>
    </location>
</feature>
<protein>
    <submittedName>
        <fullName evidence="3">Fibrous sheath CABYR-binding protein</fullName>
    </submittedName>
</protein>
<organism evidence="2 3">
    <name type="scientific">Xenopus laevis</name>
    <name type="common">African clawed frog</name>
    <dbReference type="NCBI Taxonomy" id="8355"/>
    <lineage>
        <taxon>Eukaryota</taxon>
        <taxon>Metazoa</taxon>
        <taxon>Chordata</taxon>
        <taxon>Craniata</taxon>
        <taxon>Vertebrata</taxon>
        <taxon>Euteleostomi</taxon>
        <taxon>Amphibia</taxon>
        <taxon>Batrachia</taxon>
        <taxon>Anura</taxon>
        <taxon>Pipoidea</taxon>
        <taxon>Pipidae</taxon>
        <taxon>Xenopodinae</taxon>
        <taxon>Xenopus</taxon>
        <taxon>Xenopus</taxon>
    </lineage>
</organism>
<dbReference type="KEGG" id="xla:108709309"/>
<feature type="region of interest" description="Disordered" evidence="1">
    <location>
        <begin position="202"/>
        <end position="512"/>
    </location>
</feature>
<dbReference type="PANTHER" id="PTHR17117">
    <property type="entry name" value="NADH-UBIQUINONE OXIDOREDUCTASE"/>
    <property type="match status" value="1"/>
</dbReference>
<dbReference type="GO" id="GO:0045271">
    <property type="term" value="C:respiratory chain complex I"/>
    <property type="evidence" value="ECO:0007669"/>
    <property type="project" value="InterPro"/>
</dbReference>
<feature type="compositionally biased region" description="Low complexity" evidence="1">
    <location>
        <begin position="488"/>
        <end position="502"/>
    </location>
</feature>
<sequence length="547" mass="58314">MERCPSSSRPCSRARGTENEKTSPDLSATRIWFPQGEKNQPLVIICEGKIFPRRCWAFISYPTRCPRSRLPPVIARLPGPTRSISFPVRHHSRVCVSRRVTVTLLVVTRHRVISAHLNPRVRMAAPAGRVVRQVVLLRRISVTPARGASGAGKGSPQYRASKTLVSFPVKFSAASQDSVTSEDRINVLSKLTRPAASIALQELGDQGPGEHVPGKSLGPEGKLHPGDEGSQEKVKSVGNVPEWDEDSSSSYSSDSEDEGDKGAQLKAAHEAPGVKENGFSSVHPEPKKSDPSGDLLNQDGMSSATVHPEIQPEEGFSGDKTEPLIDHAPVIHAKGETQGEDSPQKTEVSAEIVPLAESPDPEGAEIERSVPDAGPVVHSKSQPGEESRRDDCEQLLDQAPVIHTEGLAQEKAPEKLGAPVGDVPLTEAPGPEAVEMERSGEDTKPSGEASPAAQSAAPPAEVCEANPVGTEEENASKSSAPPPPPPAAATASVPPAVPVVEEAPSDNSKYQNLQHYSYTPYTFVDSDLELSKSRLPQPSAGRPSPRH</sequence>
<feature type="compositionally biased region" description="Low complexity" evidence="1">
    <location>
        <begin position="446"/>
        <end position="460"/>
    </location>
</feature>
<name>A0A8J0UBM6_XENLA</name>
<reference evidence="3" key="2">
    <citation type="submission" date="2025-08" db="UniProtKB">
        <authorList>
            <consortium name="RefSeq"/>
        </authorList>
    </citation>
    <scope>IDENTIFICATION</scope>
    <source>
        <strain evidence="3">J_2021</strain>
        <tissue evidence="3">Erythrocytes</tissue>
    </source>
</reference>
<dbReference type="PANTHER" id="PTHR17117:SF3">
    <property type="entry name" value="NADH DEHYDROGENASE [UBIQUINONE] FLAVOPROTEIN 3, MITOCHONDRIAL"/>
    <property type="match status" value="1"/>
</dbReference>